<evidence type="ECO:0000256" key="1">
    <source>
        <dbReference type="ARBA" id="ARBA00023125"/>
    </source>
</evidence>
<name>A0ABS8HXP5_9FIRM</name>
<dbReference type="Proteomes" id="UP001165492">
    <property type="component" value="Unassembled WGS sequence"/>
</dbReference>
<accession>A0ABS8HXP5</accession>
<dbReference type="CDD" id="cd00093">
    <property type="entry name" value="HTH_XRE"/>
    <property type="match status" value="1"/>
</dbReference>
<reference evidence="3" key="1">
    <citation type="submission" date="2021-11" db="EMBL/GenBank/DDBJ databases">
        <title>Description of a new species Pelosinus isolated from the bottom sediments of Lake Baikal.</title>
        <authorList>
            <person name="Zakharyuk A."/>
        </authorList>
    </citation>
    <scope>NUCLEOTIDE SEQUENCE</scope>
    <source>
        <strain evidence="3">Bkl1</strain>
    </source>
</reference>
<dbReference type="EMBL" id="JAJHJB010000032">
    <property type="protein sequence ID" value="MCC5467366.1"/>
    <property type="molecule type" value="Genomic_DNA"/>
</dbReference>
<dbReference type="Gene3D" id="1.10.260.40">
    <property type="entry name" value="lambda repressor-like DNA-binding domains"/>
    <property type="match status" value="1"/>
</dbReference>
<dbReference type="PANTHER" id="PTHR46558:SF4">
    <property type="entry name" value="DNA-BIDING PHAGE PROTEIN"/>
    <property type="match status" value="1"/>
</dbReference>
<dbReference type="SUPFAM" id="SSF47413">
    <property type="entry name" value="lambda repressor-like DNA-binding domains"/>
    <property type="match status" value="1"/>
</dbReference>
<gene>
    <name evidence="3" type="ORF">LMF89_18695</name>
</gene>
<evidence type="ECO:0000259" key="2">
    <source>
        <dbReference type="PROSITE" id="PS50943"/>
    </source>
</evidence>
<protein>
    <submittedName>
        <fullName evidence="3">Helix-turn-helix domain-containing protein</fullName>
    </submittedName>
</protein>
<evidence type="ECO:0000313" key="4">
    <source>
        <dbReference type="Proteomes" id="UP001165492"/>
    </source>
</evidence>
<dbReference type="SMART" id="SM00530">
    <property type="entry name" value="HTH_XRE"/>
    <property type="match status" value="1"/>
</dbReference>
<sequence length="106" mass="12227">MRKALEKARIIKKFSVEEIAEMVKVSPSTWYKWEAGTRDPSLKNAQKIVDLLGETVEELFFTNKLDEMSNLYFSQKRISKGGDNLFSTNQSCQKKKVTIRSPSSYK</sequence>
<dbReference type="PROSITE" id="PS50943">
    <property type="entry name" value="HTH_CROC1"/>
    <property type="match status" value="1"/>
</dbReference>
<comment type="caution">
    <text evidence="3">The sequence shown here is derived from an EMBL/GenBank/DDBJ whole genome shotgun (WGS) entry which is preliminary data.</text>
</comment>
<dbReference type="InterPro" id="IPR001387">
    <property type="entry name" value="Cro/C1-type_HTH"/>
</dbReference>
<dbReference type="InterPro" id="IPR010982">
    <property type="entry name" value="Lambda_DNA-bd_dom_sf"/>
</dbReference>
<organism evidence="3 4">
    <name type="scientific">Pelosinus baikalensis</name>
    <dbReference type="NCBI Taxonomy" id="2892015"/>
    <lineage>
        <taxon>Bacteria</taxon>
        <taxon>Bacillati</taxon>
        <taxon>Bacillota</taxon>
        <taxon>Negativicutes</taxon>
        <taxon>Selenomonadales</taxon>
        <taxon>Sporomusaceae</taxon>
        <taxon>Pelosinus</taxon>
    </lineage>
</organism>
<keyword evidence="1" id="KW-0238">DNA-binding</keyword>
<dbReference type="Pfam" id="PF01381">
    <property type="entry name" value="HTH_3"/>
    <property type="match status" value="1"/>
</dbReference>
<proteinExistence type="predicted"/>
<dbReference type="PANTHER" id="PTHR46558">
    <property type="entry name" value="TRACRIPTIONAL REGULATORY PROTEIN-RELATED-RELATED"/>
    <property type="match status" value="1"/>
</dbReference>
<feature type="domain" description="HTH cro/C1-type" evidence="2">
    <location>
        <begin position="5"/>
        <end position="59"/>
    </location>
</feature>
<keyword evidence="4" id="KW-1185">Reference proteome</keyword>
<evidence type="ECO:0000313" key="3">
    <source>
        <dbReference type="EMBL" id="MCC5467366.1"/>
    </source>
</evidence>
<dbReference type="RefSeq" id="WP_229536378.1">
    <property type="nucleotide sequence ID" value="NZ_JAJHJB010000032.1"/>
</dbReference>